<accession>A0A087UPK3</accession>
<dbReference type="GO" id="GO:0035869">
    <property type="term" value="C:ciliary transition zone"/>
    <property type="evidence" value="ECO:0007669"/>
    <property type="project" value="TreeGrafter"/>
</dbReference>
<dbReference type="Pfam" id="PF25752">
    <property type="entry name" value="DUF1619_N"/>
    <property type="match status" value="1"/>
</dbReference>
<dbReference type="OrthoDB" id="184109at2759"/>
<dbReference type="AlphaFoldDB" id="A0A087UPK3"/>
<feature type="non-terminal residue" evidence="2">
    <location>
        <position position="261"/>
    </location>
</feature>
<dbReference type="GO" id="GO:0060271">
    <property type="term" value="P:cilium assembly"/>
    <property type="evidence" value="ECO:0007669"/>
    <property type="project" value="TreeGrafter"/>
</dbReference>
<gene>
    <name evidence="2" type="ORF">X975_04059</name>
</gene>
<proteinExistence type="predicted"/>
<protein>
    <submittedName>
        <fullName evidence="2">Tectonic-1</fullName>
    </submittedName>
</protein>
<keyword evidence="3" id="KW-1185">Reference proteome</keyword>
<dbReference type="InterPro" id="IPR057724">
    <property type="entry name" value="TCTN1-3_N"/>
</dbReference>
<dbReference type="PANTHER" id="PTHR14611:SF2">
    <property type="entry name" value="TECTONIC"/>
    <property type="match status" value="1"/>
</dbReference>
<dbReference type="Proteomes" id="UP000054359">
    <property type="component" value="Unassembled WGS sequence"/>
</dbReference>
<dbReference type="InterPro" id="IPR040354">
    <property type="entry name" value="TCTN1-3"/>
</dbReference>
<evidence type="ECO:0000313" key="2">
    <source>
        <dbReference type="EMBL" id="KFM79292.1"/>
    </source>
</evidence>
<evidence type="ECO:0000313" key="3">
    <source>
        <dbReference type="Proteomes" id="UP000054359"/>
    </source>
</evidence>
<name>A0A087UPK3_STEMI</name>
<organism evidence="2 3">
    <name type="scientific">Stegodyphus mimosarum</name>
    <name type="common">African social velvet spider</name>
    <dbReference type="NCBI Taxonomy" id="407821"/>
    <lineage>
        <taxon>Eukaryota</taxon>
        <taxon>Metazoa</taxon>
        <taxon>Ecdysozoa</taxon>
        <taxon>Arthropoda</taxon>
        <taxon>Chelicerata</taxon>
        <taxon>Arachnida</taxon>
        <taxon>Araneae</taxon>
        <taxon>Araneomorphae</taxon>
        <taxon>Entelegynae</taxon>
        <taxon>Eresoidea</taxon>
        <taxon>Eresidae</taxon>
        <taxon>Stegodyphus</taxon>
    </lineage>
</organism>
<dbReference type="PANTHER" id="PTHR14611">
    <property type="entry name" value="TECTONIC FAMILY MEMBER"/>
    <property type="match status" value="1"/>
</dbReference>
<dbReference type="EMBL" id="KK120897">
    <property type="protein sequence ID" value="KFM79292.1"/>
    <property type="molecule type" value="Genomic_DNA"/>
</dbReference>
<reference evidence="2 3" key="1">
    <citation type="submission" date="2013-11" db="EMBL/GenBank/DDBJ databases">
        <title>Genome sequencing of Stegodyphus mimosarum.</title>
        <authorList>
            <person name="Bechsgaard J."/>
        </authorList>
    </citation>
    <scope>NUCLEOTIDE SEQUENCE [LARGE SCALE GENOMIC DNA]</scope>
</reference>
<evidence type="ECO:0000259" key="1">
    <source>
        <dbReference type="Pfam" id="PF25752"/>
    </source>
</evidence>
<dbReference type="STRING" id="407821.A0A087UPK3"/>
<sequence>MNCLFQVLKVFISYSSLKFLFIFIISSNSAEDNQNNNAYAENITVFESDVQYEILNSTNSDSEYDIRILNENASFPVNTSEKEIKDDSHVSLQSEIDISIIRSFTTRDEDICSCDLLLNACDINCCCDHDCNEEDIKVFSKCHSQILIPDKNYCYQKDIIFRNNTIYKMEKDPESSLFCIVHDNFKEHLRFKDLPIIRSHRDLNVVLKHLSKNTFSWDTEDDDNINERSGMIAGNPIFIDSELKNHEKSTKHWSKCLLKIF</sequence>
<feature type="domain" description="Tectonic-1-3 N-terminal" evidence="1">
    <location>
        <begin position="110"/>
        <end position="194"/>
    </location>
</feature>